<dbReference type="GO" id="GO:0016020">
    <property type="term" value="C:membrane"/>
    <property type="evidence" value="ECO:0007669"/>
    <property type="project" value="InterPro"/>
</dbReference>
<dbReference type="GO" id="GO:0030288">
    <property type="term" value="C:outer membrane-bounded periplasmic space"/>
    <property type="evidence" value="ECO:0007669"/>
    <property type="project" value="TreeGrafter"/>
</dbReference>
<evidence type="ECO:0000256" key="1">
    <source>
        <dbReference type="ARBA" id="ARBA00009477"/>
    </source>
</evidence>
<evidence type="ECO:0000256" key="6">
    <source>
        <dbReference type="ARBA" id="ARBA00058766"/>
    </source>
</evidence>
<evidence type="ECO:0000259" key="7">
    <source>
        <dbReference type="Pfam" id="PF25954"/>
    </source>
</evidence>
<dbReference type="PANTHER" id="PTHR30097">
    <property type="entry name" value="CATION EFFLUX SYSTEM PROTEIN CUSB"/>
    <property type="match status" value="1"/>
</dbReference>
<dbReference type="SUPFAM" id="SSF111369">
    <property type="entry name" value="HlyD-like secretion proteins"/>
    <property type="match status" value="1"/>
</dbReference>
<dbReference type="FunFam" id="2.40.420.20:FF:000006">
    <property type="entry name" value="RND family efflux transporter MFP subunit"/>
    <property type="match status" value="1"/>
</dbReference>
<comment type="function">
    <text evidence="6">CzcA and CzcB together would act in zinc efflux nearly as effectively as the complete czc efflux system (CzcABC). The CzcB protein is thought to funnel zinc cations to the CzcA transport protein.</text>
</comment>
<evidence type="ECO:0000256" key="3">
    <source>
        <dbReference type="ARBA" id="ARBA00022833"/>
    </source>
</evidence>
<dbReference type="InterPro" id="IPR051909">
    <property type="entry name" value="MFP_Cation_Efflux"/>
</dbReference>
<dbReference type="GO" id="GO:0022857">
    <property type="term" value="F:transmembrane transporter activity"/>
    <property type="evidence" value="ECO:0007669"/>
    <property type="project" value="InterPro"/>
</dbReference>
<evidence type="ECO:0000313" key="11">
    <source>
        <dbReference type="Proteomes" id="UP000241912"/>
    </source>
</evidence>
<keyword evidence="11" id="KW-1185">Reference proteome</keyword>
<reference evidence="10 11" key="1">
    <citation type="submission" date="2018-03" db="EMBL/GenBank/DDBJ databases">
        <title>Draft genome of Nitrosomonas supralitoralis APG5.</title>
        <authorList>
            <person name="Urakawa H."/>
            <person name="Lopez J.V."/>
        </authorList>
    </citation>
    <scope>NUCLEOTIDE SEQUENCE [LARGE SCALE GENOMIC DNA]</scope>
    <source>
        <strain evidence="10 11">APG5</strain>
    </source>
</reference>
<dbReference type="GO" id="GO:0060003">
    <property type="term" value="P:copper ion export"/>
    <property type="evidence" value="ECO:0007669"/>
    <property type="project" value="TreeGrafter"/>
</dbReference>
<dbReference type="Pfam" id="PF25967">
    <property type="entry name" value="RND-MFP_C"/>
    <property type="match status" value="1"/>
</dbReference>
<name>A0A2P7NZ60_9PROT</name>
<dbReference type="Pfam" id="PF25954">
    <property type="entry name" value="Beta-barrel_RND_2"/>
    <property type="match status" value="1"/>
</dbReference>
<evidence type="ECO:0000259" key="8">
    <source>
        <dbReference type="Pfam" id="PF25967"/>
    </source>
</evidence>
<comment type="similarity">
    <text evidence="1">Belongs to the membrane fusion protein (MFP) (TC 8.A.1) family.</text>
</comment>
<dbReference type="InterPro" id="IPR006143">
    <property type="entry name" value="RND_pump_MFP"/>
</dbReference>
<dbReference type="Gene3D" id="2.40.30.170">
    <property type="match status" value="1"/>
</dbReference>
<dbReference type="NCBIfam" id="TIGR01730">
    <property type="entry name" value="RND_mfp"/>
    <property type="match status" value="1"/>
</dbReference>
<dbReference type="InterPro" id="IPR058627">
    <property type="entry name" value="MdtA-like_C"/>
</dbReference>
<dbReference type="OrthoDB" id="9806939at2"/>
<dbReference type="Proteomes" id="UP000241912">
    <property type="component" value="Unassembled WGS sequence"/>
</dbReference>
<evidence type="ECO:0000256" key="2">
    <source>
        <dbReference type="ARBA" id="ARBA00022448"/>
    </source>
</evidence>
<dbReference type="EMBL" id="PXXU01000003">
    <property type="protein sequence ID" value="PSJ18749.1"/>
    <property type="molecule type" value="Genomic_DNA"/>
</dbReference>
<evidence type="ECO:0000313" key="10">
    <source>
        <dbReference type="EMBL" id="PSJ18749.1"/>
    </source>
</evidence>
<comment type="caution">
    <text evidence="10">The sequence shown here is derived from an EMBL/GenBank/DDBJ whole genome shotgun (WGS) entry which is preliminary data.</text>
</comment>
<dbReference type="InterPro" id="IPR058647">
    <property type="entry name" value="BSH_CzcB-like"/>
</dbReference>
<evidence type="ECO:0000256" key="5">
    <source>
        <dbReference type="ARBA" id="ARBA00043263"/>
    </source>
</evidence>
<dbReference type="GO" id="GO:0046914">
    <property type="term" value="F:transition metal ion binding"/>
    <property type="evidence" value="ECO:0007669"/>
    <property type="project" value="TreeGrafter"/>
</dbReference>
<keyword evidence="5" id="KW-0105">Cadmium resistance</keyword>
<feature type="domain" description="Multidrug resistance protein MdtA-like C-terminal permuted SH3" evidence="8">
    <location>
        <begin position="310"/>
        <end position="368"/>
    </location>
</feature>
<sequence length="385" mass="43187">MENHIYYIRFGTGLSSLLLMLIACQPQTGQMVEQLTTQPSNEVILNPGSQAHTYIKESVVKLFQRPIMAPVTGKIVYDETRTSRVTSPISGRVAGNIAELGIYVHKNDALAELDSPELGQAQSTYANALSELNLATRIYQRKKKLYEYDSVPLKDVEQAEADLDRIRNETERARLKLANLGIHSMHLDDRFVLRAPLSGTITERNINPGMEIRSDLDTPLFVISDLKQLWVQMDIFEKDIGSIHVGAQVLLRVPAYPDENHTATVSYISQIVDESSRTVKVRCIVPNPENKLLPAMFASIEVQSNPKDLAVVVPLTALFTEGQSAWVYVNMGDYHYQKRWVKTGLRLKDRAVVLEGLNVGEQLVIDGALLLHAEQNAQLQSKRRL</sequence>
<dbReference type="Gene3D" id="2.40.420.20">
    <property type="match status" value="1"/>
</dbReference>
<dbReference type="Gene3D" id="1.10.287.470">
    <property type="entry name" value="Helix hairpin bin"/>
    <property type="match status" value="1"/>
</dbReference>
<protein>
    <submittedName>
        <fullName evidence="10">Efflux RND transporter periplasmic adaptor subunit</fullName>
    </submittedName>
</protein>
<proteinExistence type="inferred from homology"/>
<dbReference type="AlphaFoldDB" id="A0A2P7NZ60"/>
<gene>
    <name evidence="10" type="ORF">C7H79_01650</name>
</gene>
<keyword evidence="4" id="KW-0170">Cobalt</keyword>
<dbReference type="GO" id="GO:0046686">
    <property type="term" value="P:response to cadmium ion"/>
    <property type="evidence" value="ECO:0007669"/>
    <property type="project" value="UniProtKB-KW"/>
</dbReference>
<dbReference type="RefSeq" id="WP_106705555.1">
    <property type="nucleotide sequence ID" value="NZ_PXXU01000003.1"/>
</dbReference>
<dbReference type="Pfam" id="PF25973">
    <property type="entry name" value="BSH_CzcB"/>
    <property type="match status" value="1"/>
</dbReference>
<organism evidence="10 11">
    <name type="scientific">Nitrosomonas supralitoralis</name>
    <dbReference type="NCBI Taxonomy" id="2116706"/>
    <lineage>
        <taxon>Bacteria</taxon>
        <taxon>Pseudomonadati</taxon>
        <taxon>Pseudomonadota</taxon>
        <taxon>Betaproteobacteria</taxon>
        <taxon>Nitrosomonadales</taxon>
        <taxon>Nitrosomonadaceae</taxon>
        <taxon>Nitrosomonas</taxon>
    </lineage>
</organism>
<keyword evidence="2" id="KW-0813">Transport</keyword>
<feature type="domain" description="CzcB-like barrel-sandwich hybrid" evidence="9">
    <location>
        <begin position="81"/>
        <end position="225"/>
    </location>
</feature>
<keyword evidence="3" id="KW-0862">Zinc</keyword>
<accession>A0A2P7NZ60</accession>
<evidence type="ECO:0000256" key="4">
    <source>
        <dbReference type="ARBA" id="ARBA00023285"/>
    </source>
</evidence>
<dbReference type="InterPro" id="IPR058792">
    <property type="entry name" value="Beta-barrel_RND_2"/>
</dbReference>
<dbReference type="PANTHER" id="PTHR30097:SF4">
    <property type="entry name" value="SLR6042 PROTEIN"/>
    <property type="match status" value="1"/>
</dbReference>
<dbReference type="GO" id="GO:0015679">
    <property type="term" value="P:plasma membrane copper ion transport"/>
    <property type="evidence" value="ECO:0007669"/>
    <property type="project" value="TreeGrafter"/>
</dbReference>
<feature type="domain" description="CusB-like beta-barrel" evidence="7">
    <location>
        <begin position="228"/>
        <end position="304"/>
    </location>
</feature>
<dbReference type="FunFam" id="2.40.30.170:FF:000010">
    <property type="entry name" value="Efflux RND transporter periplasmic adaptor subunit"/>
    <property type="match status" value="1"/>
</dbReference>
<evidence type="ECO:0000259" key="9">
    <source>
        <dbReference type="Pfam" id="PF25973"/>
    </source>
</evidence>